<organism evidence="1">
    <name type="scientific">Fagus sylvatica</name>
    <name type="common">Beechnut</name>
    <dbReference type="NCBI Taxonomy" id="28930"/>
    <lineage>
        <taxon>Eukaryota</taxon>
        <taxon>Viridiplantae</taxon>
        <taxon>Streptophyta</taxon>
        <taxon>Embryophyta</taxon>
        <taxon>Tracheophyta</taxon>
        <taxon>Spermatophyta</taxon>
        <taxon>Magnoliopsida</taxon>
        <taxon>eudicotyledons</taxon>
        <taxon>Gunneridae</taxon>
        <taxon>Pentapetalae</taxon>
        <taxon>rosids</taxon>
        <taxon>fabids</taxon>
        <taxon>Fagales</taxon>
        <taxon>Fagaceae</taxon>
        <taxon>Fagus</taxon>
    </lineage>
</organism>
<proteinExistence type="predicted"/>
<reference evidence="1" key="1">
    <citation type="submission" date="2018-02" db="EMBL/GenBank/DDBJ databases">
        <authorList>
            <person name="Cohen D.B."/>
            <person name="Kent A.D."/>
        </authorList>
    </citation>
    <scope>NUCLEOTIDE SEQUENCE</scope>
</reference>
<protein>
    <submittedName>
        <fullName evidence="1">Uncharacterized protein</fullName>
    </submittedName>
</protein>
<evidence type="ECO:0000313" key="1">
    <source>
        <dbReference type="EMBL" id="SPC83439.1"/>
    </source>
</evidence>
<gene>
    <name evidence="1" type="ORF">FSB_LOCUS11321</name>
</gene>
<accession>A0A2N9F997</accession>
<dbReference type="EMBL" id="OIVN01000646">
    <property type="protein sequence ID" value="SPC83439.1"/>
    <property type="molecule type" value="Genomic_DNA"/>
</dbReference>
<name>A0A2N9F997_FAGSY</name>
<sequence length="83" mass="8493">MEGSEQVPAAIVASPAIEEAPEPHIFITGHPLFNDLAISGILGTTKLAKGGPGTSTGGFLAVLASVEARKALEGNCYKSPIYL</sequence>
<dbReference type="AlphaFoldDB" id="A0A2N9F997"/>